<protein>
    <recommendedName>
        <fullName evidence="3">Armadillo repeat-containing domain-containing protein</fullName>
    </recommendedName>
</protein>
<evidence type="ECO:0000313" key="2">
    <source>
        <dbReference type="Proteomes" id="UP000187209"/>
    </source>
</evidence>
<dbReference type="InterPro" id="IPR011989">
    <property type="entry name" value="ARM-like"/>
</dbReference>
<organism evidence="1 2">
    <name type="scientific">Stentor coeruleus</name>
    <dbReference type="NCBI Taxonomy" id="5963"/>
    <lineage>
        <taxon>Eukaryota</taxon>
        <taxon>Sar</taxon>
        <taxon>Alveolata</taxon>
        <taxon>Ciliophora</taxon>
        <taxon>Postciliodesmatophora</taxon>
        <taxon>Heterotrichea</taxon>
        <taxon>Heterotrichida</taxon>
        <taxon>Stentoridae</taxon>
        <taxon>Stentor</taxon>
    </lineage>
</organism>
<gene>
    <name evidence="1" type="ORF">SteCoe_14269</name>
</gene>
<dbReference type="Proteomes" id="UP000187209">
    <property type="component" value="Unassembled WGS sequence"/>
</dbReference>
<dbReference type="SUPFAM" id="SSF48371">
    <property type="entry name" value="ARM repeat"/>
    <property type="match status" value="1"/>
</dbReference>
<dbReference type="InterPro" id="IPR016024">
    <property type="entry name" value="ARM-type_fold"/>
</dbReference>
<comment type="caution">
    <text evidence="1">The sequence shown here is derived from an EMBL/GenBank/DDBJ whole genome shotgun (WGS) entry which is preliminary data.</text>
</comment>
<dbReference type="EMBL" id="MPUH01000264">
    <property type="protein sequence ID" value="OMJ84595.1"/>
    <property type="molecule type" value="Genomic_DNA"/>
</dbReference>
<dbReference type="AlphaFoldDB" id="A0A1R2C6P0"/>
<dbReference type="InterPro" id="IPR000225">
    <property type="entry name" value="Armadillo"/>
</dbReference>
<accession>A0A1R2C6P0</accession>
<reference evidence="1 2" key="1">
    <citation type="submission" date="2016-11" db="EMBL/GenBank/DDBJ databases">
        <title>The macronuclear genome of Stentor coeruleus: a giant cell with tiny introns.</title>
        <authorList>
            <person name="Slabodnick M."/>
            <person name="Ruby J.G."/>
            <person name="Reiff S.B."/>
            <person name="Swart E.C."/>
            <person name="Gosai S."/>
            <person name="Prabakaran S."/>
            <person name="Witkowska E."/>
            <person name="Larue G.E."/>
            <person name="Fisher S."/>
            <person name="Freeman R.M."/>
            <person name="Gunawardena J."/>
            <person name="Chu W."/>
            <person name="Stover N.A."/>
            <person name="Gregory B.D."/>
            <person name="Nowacki M."/>
            <person name="Derisi J."/>
            <person name="Roy S.W."/>
            <person name="Marshall W.F."/>
            <person name="Sood P."/>
        </authorList>
    </citation>
    <scope>NUCLEOTIDE SEQUENCE [LARGE SCALE GENOMIC DNA]</scope>
    <source>
        <strain evidence="1">WM001</strain>
    </source>
</reference>
<dbReference type="OrthoDB" id="10438968at2759"/>
<evidence type="ECO:0000313" key="1">
    <source>
        <dbReference type="EMBL" id="OMJ84595.1"/>
    </source>
</evidence>
<keyword evidence="2" id="KW-1185">Reference proteome</keyword>
<dbReference type="SMART" id="SM00185">
    <property type="entry name" value="ARM"/>
    <property type="match status" value="2"/>
</dbReference>
<dbReference type="Gene3D" id="1.25.10.10">
    <property type="entry name" value="Leucine-rich Repeat Variant"/>
    <property type="match status" value="1"/>
</dbReference>
<evidence type="ECO:0008006" key="3">
    <source>
        <dbReference type="Google" id="ProtNLM"/>
    </source>
</evidence>
<sequence length="586" mass="65608">MSLQSLKTLLDEGADNDELVSIINRVLSALNSYAQDELTECINSAAEWITKHSSSKKLESVLGLCAEIYSSQGFTEDFIFPLNEETTIMPLASLVSCVLSLINSILKSNQAEKYIRLLSKLLVISSYIVEQKTVPDSFRRKSSLKLMLTLFKNLIKAGAKSEHSVRVLSQLCTIISKMSFYSNKCREYIVRKGGIQVLCNILNPNSTYQKEDKLLYKALYALGTLAGNNDHQLLVWVSGGVSLSLAYFDRPDLLEPASFVLWRSCIDALEVQDTLVSQNFPEKAMATLESSPTPEVCTFLIGTLRRLSNNPAYKETLAEPVSQCFLLWLKELTKNTYMLPLKELAAGLGSLCTKPEISQEVVKAAGIEIILEVILRHLDQAKLVKTCVGALVNLSVQGKLYIEGIVDRITSNLKFYEAVHNLLEKYFASNFMMEYVLKLVLNGLQNNNCLYHLSEKRFLLSILKILSMSINDEEIFLLNVCILRATVSHKKGLDLFKETAQPKMLESMLNGFGKNLSNIKILTEVILFISAVSQEEGPFLDYLKSSNYLSESIKACLEYHSGDKTHTAVLTECMANLPVEEFNMIL</sequence>
<proteinExistence type="predicted"/>
<name>A0A1R2C6P0_9CILI</name>